<keyword evidence="1" id="KW-1133">Transmembrane helix</keyword>
<name>A0A916Z3J1_9BACT</name>
<dbReference type="GO" id="GO:0000155">
    <property type="term" value="F:phosphorelay sensor kinase activity"/>
    <property type="evidence" value="ECO:0007669"/>
    <property type="project" value="InterPro"/>
</dbReference>
<dbReference type="AlphaFoldDB" id="A0A916Z3J1"/>
<feature type="transmembrane region" description="Helical" evidence="1">
    <location>
        <begin position="21"/>
        <end position="38"/>
    </location>
</feature>
<protein>
    <submittedName>
        <fullName evidence="3">Histidine kinase</fullName>
    </submittedName>
</protein>
<feature type="transmembrane region" description="Helical" evidence="1">
    <location>
        <begin position="139"/>
        <end position="162"/>
    </location>
</feature>
<keyword evidence="1" id="KW-0472">Membrane</keyword>
<dbReference type="EMBL" id="BMKK01000011">
    <property type="protein sequence ID" value="GGD74542.1"/>
    <property type="molecule type" value="Genomic_DNA"/>
</dbReference>
<sequence>MKLKKLFLQIGSADYSGRKKVLIHCIFWVLWFGFIWFYTPNNFLPSEDILELNLLITFRDWCLTVSFFYVSSMFIFPQLSEGKFFIPLIVISISYFVIYAVTYCTLIYYASLFPNQRTYSGYAKFFAEKGFWKSIYARFGFWFITFWYALYFVVPLIIKLMVDIALFRVKNLELERNNIRLELDYLKSQVNPHFLFNTLNGVYSLVVDSEPKAAEIILKLSDLMRYSLYEANSDQVALHREVKFIQDYVSLERNRHKASTQILLEISGDTGDLQIPPLLLVTFVENAFKHGINNTIKASWIKIDLSIKDAILSFDISNSKSKKMKSDVVQGGIGLWNVKKRLDILYPNRHSLEIKNSEDVFSVNLKIQLS</sequence>
<dbReference type="GO" id="GO:0016020">
    <property type="term" value="C:membrane"/>
    <property type="evidence" value="ECO:0007669"/>
    <property type="project" value="InterPro"/>
</dbReference>
<evidence type="ECO:0000256" key="1">
    <source>
        <dbReference type="SAM" id="Phobius"/>
    </source>
</evidence>
<comment type="caution">
    <text evidence="3">The sequence shown here is derived from an EMBL/GenBank/DDBJ whole genome shotgun (WGS) entry which is preliminary data.</text>
</comment>
<dbReference type="InterPro" id="IPR010559">
    <property type="entry name" value="Sig_transdc_His_kin_internal"/>
</dbReference>
<feature type="transmembrane region" description="Helical" evidence="1">
    <location>
        <begin position="88"/>
        <end position="110"/>
    </location>
</feature>
<keyword evidence="4" id="KW-1185">Reference proteome</keyword>
<dbReference type="RefSeq" id="WP_188769322.1">
    <property type="nucleotide sequence ID" value="NZ_BMKK01000011.1"/>
</dbReference>
<proteinExistence type="predicted"/>
<dbReference type="Proteomes" id="UP000609064">
    <property type="component" value="Unassembled WGS sequence"/>
</dbReference>
<evidence type="ECO:0000259" key="2">
    <source>
        <dbReference type="Pfam" id="PF06580"/>
    </source>
</evidence>
<reference evidence="3" key="2">
    <citation type="submission" date="2020-09" db="EMBL/GenBank/DDBJ databases">
        <authorList>
            <person name="Sun Q."/>
            <person name="Zhou Y."/>
        </authorList>
    </citation>
    <scope>NUCLEOTIDE SEQUENCE</scope>
    <source>
        <strain evidence="3">CGMCC 1.15958</strain>
    </source>
</reference>
<dbReference type="Pfam" id="PF06580">
    <property type="entry name" value="His_kinase"/>
    <property type="match status" value="1"/>
</dbReference>
<evidence type="ECO:0000313" key="4">
    <source>
        <dbReference type="Proteomes" id="UP000609064"/>
    </source>
</evidence>
<keyword evidence="3" id="KW-0418">Kinase</keyword>
<dbReference type="InterPro" id="IPR050640">
    <property type="entry name" value="Bact_2-comp_sensor_kinase"/>
</dbReference>
<keyword evidence="3" id="KW-0808">Transferase</keyword>
<keyword evidence="1" id="KW-0812">Transmembrane</keyword>
<dbReference type="PANTHER" id="PTHR34220">
    <property type="entry name" value="SENSOR HISTIDINE KINASE YPDA"/>
    <property type="match status" value="1"/>
</dbReference>
<dbReference type="PANTHER" id="PTHR34220:SF7">
    <property type="entry name" value="SENSOR HISTIDINE KINASE YPDA"/>
    <property type="match status" value="1"/>
</dbReference>
<organism evidence="3 4">
    <name type="scientific">Emticicia aquatilis</name>
    <dbReference type="NCBI Taxonomy" id="1537369"/>
    <lineage>
        <taxon>Bacteria</taxon>
        <taxon>Pseudomonadati</taxon>
        <taxon>Bacteroidota</taxon>
        <taxon>Cytophagia</taxon>
        <taxon>Cytophagales</taxon>
        <taxon>Leadbetterellaceae</taxon>
        <taxon>Emticicia</taxon>
    </lineage>
</organism>
<accession>A0A916Z3J1</accession>
<gene>
    <name evidence="3" type="ORF">GCM10011514_43240</name>
</gene>
<reference evidence="3" key="1">
    <citation type="journal article" date="2014" name="Int. J. Syst. Evol. Microbiol.">
        <title>Complete genome sequence of Corynebacterium casei LMG S-19264T (=DSM 44701T), isolated from a smear-ripened cheese.</title>
        <authorList>
            <consortium name="US DOE Joint Genome Institute (JGI-PGF)"/>
            <person name="Walter F."/>
            <person name="Albersmeier A."/>
            <person name="Kalinowski J."/>
            <person name="Ruckert C."/>
        </authorList>
    </citation>
    <scope>NUCLEOTIDE SEQUENCE</scope>
    <source>
        <strain evidence="3">CGMCC 1.15958</strain>
    </source>
</reference>
<evidence type="ECO:0000313" key="3">
    <source>
        <dbReference type="EMBL" id="GGD74542.1"/>
    </source>
</evidence>
<feature type="domain" description="Signal transduction histidine kinase internal region" evidence="2">
    <location>
        <begin position="182"/>
        <end position="257"/>
    </location>
</feature>
<feature type="transmembrane region" description="Helical" evidence="1">
    <location>
        <begin position="58"/>
        <end position="76"/>
    </location>
</feature>